<dbReference type="InterPro" id="IPR008979">
    <property type="entry name" value="Galactose-bd-like_sf"/>
</dbReference>
<evidence type="ECO:0000256" key="1">
    <source>
        <dbReference type="ARBA" id="ARBA00004173"/>
    </source>
</evidence>
<evidence type="ECO:0000313" key="7">
    <source>
        <dbReference type="Proteomes" id="UP000664521"/>
    </source>
</evidence>
<keyword evidence="7" id="KW-1185">Reference proteome</keyword>
<keyword evidence="4" id="KW-0143">Chaperone</keyword>
<dbReference type="GO" id="GO:0005739">
    <property type="term" value="C:mitochondrion"/>
    <property type="evidence" value="ECO:0007669"/>
    <property type="project" value="UniProtKB-SubCell"/>
</dbReference>
<dbReference type="InterPro" id="IPR013857">
    <property type="entry name" value="NADH-UbQ_OxRdtase-assoc_prot30"/>
</dbReference>
<evidence type="ECO:0000313" key="6">
    <source>
        <dbReference type="EMBL" id="CAF9909370.1"/>
    </source>
</evidence>
<dbReference type="GO" id="GO:0006120">
    <property type="term" value="P:mitochondrial electron transport, NADH to ubiquinone"/>
    <property type="evidence" value="ECO:0007669"/>
    <property type="project" value="TreeGrafter"/>
</dbReference>
<dbReference type="PANTHER" id="PTHR13194">
    <property type="entry name" value="COMPLEX I INTERMEDIATE-ASSOCIATED PROTEIN 30"/>
    <property type="match status" value="1"/>
</dbReference>
<protein>
    <recommendedName>
        <fullName evidence="5">NADH:ubiquinone oxidoreductase intermediate-associated protein 30 domain-containing protein</fullName>
    </recommendedName>
</protein>
<sequence length="233" mass="26417">MRPSLQLLAPGFAKRSLDEFKRLSNIALTGEAIRTPTKPYYLLDFSDPEIVQSCKTMSDVELGGFSTVSLKHVPENRSEPAHAHFHGNISIELPKGRPEIQSTGYAAWRNHDRPATIFGKTLWNMDPYTFLALRVKSDGRKYFVNVQTESIVYTDIHQHRLYAQRPGQWETVLIEWGEFVRTNYGEVVEPQTEMLIQKVRTVGIGLTDRVPGPFDLSISAVWATNGQSEGIRK</sequence>
<dbReference type="GO" id="GO:0010257">
    <property type="term" value="P:NADH dehydrogenase complex assembly"/>
    <property type="evidence" value="ECO:0007669"/>
    <property type="project" value="TreeGrafter"/>
</dbReference>
<dbReference type="InterPro" id="IPR039131">
    <property type="entry name" value="NDUFAF1"/>
</dbReference>
<dbReference type="Proteomes" id="UP000664521">
    <property type="component" value="Unassembled WGS sequence"/>
</dbReference>
<accession>A0A8H3I6N4</accession>
<organism evidence="6 7">
    <name type="scientific">Heterodermia speciosa</name>
    <dbReference type="NCBI Taxonomy" id="116794"/>
    <lineage>
        <taxon>Eukaryota</taxon>
        <taxon>Fungi</taxon>
        <taxon>Dikarya</taxon>
        <taxon>Ascomycota</taxon>
        <taxon>Pezizomycotina</taxon>
        <taxon>Lecanoromycetes</taxon>
        <taxon>OSLEUM clade</taxon>
        <taxon>Lecanoromycetidae</taxon>
        <taxon>Caliciales</taxon>
        <taxon>Physciaceae</taxon>
        <taxon>Heterodermia</taxon>
    </lineage>
</organism>
<reference evidence="6" key="1">
    <citation type="submission" date="2021-03" db="EMBL/GenBank/DDBJ databases">
        <authorList>
            <person name="Tagirdzhanova G."/>
        </authorList>
    </citation>
    <scope>NUCLEOTIDE SEQUENCE</scope>
</reference>
<dbReference type="SUPFAM" id="SSF49785">
    <property type="entry name" value="Galactose-binding domain-like"/>
    <property type="match status" value="1"/>
</dbReference>
<dbReference type="GO" id="GO:0051082">
    <property type="term" value="F:unfolded protein binding"/>
    <property type="evidence" value="ECO:0007669"/>
    <property type="project" value="TreeGrafter"/>
</dbReference>
<dbReference type="AlphaFoldDB" id="A0A8H3I6N4"/>
<proteinExistence type="inferred from homology"/>
<feature type="domain" description="NADH:ubiquinone oxidoreductase intermediate-associated protein 30" evidence="5">
    <location>
        <begin position="44"/>
        <end position="218"/>
    </location>
</feature>
<keyword evidence="3" id="KW-0496">Mitochondrion</keyword>
<dbReference type="EMBL" id="CAJPDS010000007">
    <property type="protein sequence ID" value="CAF9909370.1"/>
    <property type="molecule type" value="Genomic_DNA"/>
</dbReference>
<comment type="subcellular location">
    <subcellularLocation>
        <location evidence="1">Mitochondrion</location>
    </subcellularLocation>
</comment>
<dbReference type="OrthoDB" id="42561at2759"/>
<comment type="caution">
    <text evidence="6">The sequence shown here is derived from an EMBL/GenBank/DDBJ whole genome shotgun (WGS) entry which is preliminary data.</text>
</comment>
<name>A0A8H3I6N4_9LECA</name>
<evidence type="ECO:0000259" key="5">
    <source>
        <dbReference type="Pfam" id="PF08547"/>
    </source>
</evidence>
<evidence type="ECO:0000256" key="3">
    <source>
        <dbReference type="ARBA" id="ARBA00023128"/>
    </source>
</evidence>
<evidence type="ECO:0000256" key="2">
    <source>
        <dbReference type="ARBA" id="ARBA00007884"/>
    </source>
</evidence>
<evidence type="ECO:0000256" key="4">
    <source>
        <dbReference type="ARBA" id="ARBA00023186"/>
    </source>
</evidence>
<gene>
    <name evidence="6" type="ORF">HETSPECPRED_008963</name>
</gene>
<comment type="similarity">
    <text evidence="2">Belongs to the CIA30 family.</text>
</comment>
<dbReference type="PANTHER" id="PTHR13194:SF18">
    <property type="entry name" value="COMPLEX I INTERMEDIATE-ASSOCIATED PROTEIN 30, MITOCHONDRIAL"/>
    <property type="match status" value="1"/>
</dbReference>
<dbReference type="Pfam" id="PF08547">
    <property type="entry name" value="CIA30"/>
    <property type="match status" value="1"/>
</dbReference>